<dbReference type="EMBL" id="CAFAAZ010000002">
    <property type="protein sequence ID" value="CAB4814629.1"/>
    <property type="molecule type" value="Genomic_DNA"/>
</dbReference>
<keyword evidence="1" id="KW-0812">Transmembrane</keyword>
<reference evidence="2" key="1">
    <citation type="submission" date="2020-05" db="EMBL/GenBank/DDBJ databases">
        <authorList>
            <person name="Chiriac C."/>
            <person name="Salcher M."/>
            <person name="Ghai R."/>
            <person name="Kavagutti S V."/>
        </authorList>
    </citation>
    <scope>NUCLEOTIDE SEQUENCE</scope>
</reference>
<keyword evidence="1" id="KW-0472">Membrane</keyword>
<accession>A0A6J6LWT2</accession>
<dbReference type="EMBL" id="CAFBPT010000004">
    <property type="protein sequence ID" value="CAB5028552.1"/>
    <property type="molecule type" value="Genomic_DNA"/>
</dbReference>
<organism evidence="2">
    <name type="scientific">freshwater metagenome</name>
    <dbReference type="NCBI Taxonomy" id="449393"/>
    <lineage>
        <taxon>unclassified sequences</taxon>
        <taxon>metagenomes</taxon>
        <taxon>ecological metagenomes</taxon>
    </lineage>
</organism>
<evidence type="ECO:0000313" key="3">
    <source>
        <dbReference type="EMBL" id="CAB4699788.1"/>
    </source>
</evidence>
<dbReference type="EMBL" id="CAFBNU010000003">
    <property type="protein sequence ID" value="CAB4962987.1"/>
    <property type="molecule type" value="Genomic_DNA"/>
</dbReference>
<feature type="transmembrane region" description="Helical" evidence="1">
    <location>
        <begin position="37"/>
        <end position="56"/>
    </location>
</feature>
<evidence type="ECO:0000256" key="1">
    <source>
        <dbReference type="SAM" id="Phobius"/>
    </source>
</evidence>
<evidence type="ECO:0000313" key="2">
    <source>
        <dbReference type="EMBL" id="CAB4665349.1"/>
    </source>
</evidence>
<dbReference type="EMBL" id="CAEZXD010000001">
    <property type="protein sequence ID" value="CAB4665349.1"/>
    <property type="molecule type" value="Genomic_DNA"/>
</dbReference>
<evidence type="ECO:0000313" key="8">
    <source>
        <dbReference type="EMBL" id="CAB5028552.1"/>
    </source>
</evidence>
<dbReference type="EMBL" id="CAEZYD010000001">
    <property type="protein sequence ID" value="CAB4699788.1"/>
    <property type="molecule type" value="Genomic_DNA"/>
</dbReference>
<protein>
    <submittedName>
        <fullName evidence="2">Unannotated protein</fullName>
    </submittedName>
</protein>
<evidence type="ECO:0000313" key="4">
    <source>
        <dbReference type="EMBL" id="CAB4814629.1"/>
    </source>
</evidence>
<sequence length="76" mass="9293">MTREVEPKRKWLLAFIPICLAMGVIELVRAFDGNNRSWLYVFEWPFFGLFIFYMYWKLGQPQEEWNDSNDPKREID</sequence>
<feature type="transmembrane region" description="Helical" evidence="1">
    <location>
        <begin position="12"/>
        <end position="31"/>
    </location>
</feature>
<evidence type="ECO:0000313" key="7">
    <source>
        <dbReference type="EMBL" id="CAB4962987.1"/>
    </source>
</evidence>
<dbReference type="AlphaFoldDB" id="A0A6J6LWT2"/>
<gene>
    <name evidence="2" type="ORF">UFOPK2343_00031</name>
    <name evidence="3" type="ORF">UFOPK2652_00102</name>
    <name evidence="4" type="ORF">UFOPK3128_00317</name>
    <name evidence="5" type="ORF">UFOPK3227_00068</name>
    <name evidence="6" type="ORF">UFOPK3511_00527</name>
    <name evidence="7" type="ORF">UFOPK3880_00498</name>
    <name evidence="8" type="ORF">UFOPK4146_00743</name>
</gene>
<evidence type="ECO:0000313" key="6">
    <source>
        <dbReference type="EMBL" id="CAB4892479.1"/>
    </source>
</evidence>
<name>A0A6J6LWT2_9ZZZZ</name>
<evidence type="ECO:0000313" key="5">
    <source>
        <dbReference type="EMBL" id="CAB4837061.1"/>
    </source>
</evidence>
<dbReference type="EMBL" id="CAFAHD010000003">
    <property type="protein sequence ID" value="CAB4837061.1"/>
    <property type="molecule type" value="Genomic_DNA"/>
</dbReference>
<keyword evidence="1" id="KW-1133">Transmembrane helix</keyword>
<proteinExistence type="predicted"/>
<dbReference type="EMBL" id="CAFBMA010000003">
    <property type="protein sequence ID" value="CAB4892479.1"/>
    <property type="molecule type" value="Genomic_DNA"/>
</dbReference>